<organism evidence="2 3">
    <name type="scientific">Rheinheimera baltica</name>
    <dbReference type="NCBI Taxonomy" id="67576"/>
    <lineage>
        <taxon>Bacteria</taxon>
        <taxon>Pseudomonadati</taxon>
        <taxon>Pseudomonadota</taxon>
        <taxon>Gammaproteobacteria</taxon>
        <taxon>Chromatiales</taxon>
        <taxon>Chromatiaceae</taxon>
        <taxon>Rheinheimera</taxon>
    </lineage>
</organism>
<accession>A0ABT9HYH0</accession>
<dbReference type="Proteomes" id="UP001231109">
    <property type="component" value="Unassembled WGS sequence"/>
</dbReference>
<reference evidence="2 3" key="1">
    <citation type="submission" date="2022-11" db="EMBL/GenBank/DDBJ databases">
        <title>Viruses from the air-sea interface of a natural surface slick.</title>
        <authorList>
            <person name="Rahlff J."/>
            <person name="Holmfeldt K."/>
        </authorList>
    </citation>
    <scope>NUCLEOTIDE SEQUENCE [LARGE SCALE GENOMIC DNA]</scope>
    <source>
        <strain evidence="2 3">SMS4</strain>
    </source>
</reference>
<evidence type="ECO:0000313" key="3">
    <source>
        <dbReference type="Proteomes" id="UP001231109"/>
    </source>
</evidence>
<sequence length="152" mass="17212">MKKLTSKSTFFNKKIFPTIWFGFLAVFVITSQFAGEGGENSSGAIFVIMPFFMALFGYFIMKKLVFDLIDEVYDEGDTLLFKNAGKELRISLSDIKNVSYQTMMNPPKVTISLRQETVLGSELSFSPPLSLIPFKKNKDIEDLINRIDQARG</sequence>
<protein>
    <recommendedName>
        <fullName evidence="4">PH domain-containing protein</fullName>
    </recommendedName>
</protein>
<feature type="transmembrane region" description="Helical" evidence="1">
    <location>
        <begin position="44"/>
        <end position="61"/>
    </location>
</feature>
<evidence type="ECO:0008006" key="4">
    <source>
        <dbReference type="Google" id="ProtNLM"/>
    </source>
</evidence>
<keyword evidence="1" id="KW-0812">Transmembrane</keyword>
<name>A0ABT9HYH0_9GAMM</name>
<dbReference type="RefSeq" id="WP_305975420.1">
    <property type="nucleotide sequence ID" value="NZ_JAPJDZ010000019.1"/>
</dbReference>
<gene>
    <name evidence="2" type="ORF">ORJ04_09495</name>
</gene>
<dbReference type="EMBL" id="JAPJDZ010000019">
    <property type="protein sequence ID" value="MDP5136182.1"/>
    <property type="molecule type" value="Genomic_DNA"/>
</dbReference>
<keyword evidence="1" id="KW-0472">Membrane</keyword>
<evidence type="ECO:0000313" key="2">
    <source>
        <dbReference type="EMBL" id="MDP5136182.1"/>
    </source>
</evidence>
<evidence type="ECO:0000256" key="1">
    <source>
        <dbReference type="SAM" id="Phobius"/>
    </source>
</evidence>
<keyword evidence="1" id="KW-1133">Transmembrane helix</keyword>
<keyword evidence="3" id="KW-1185">Reference proteome</keyword>
<proteinExistence type="predicted"/>
<comment type="caution">
    <text evidence="2">The sequence shown here is derived from an EMBL/GenBank/DDBJ whole genome shotgun (WGS) entry which is preliminary data.</text>
</comment>